<protein>
    <submittedName>
        <fullName evidence="2">Uncharacterized protein</fullName>
    </submittedName>
</protein>
<proteinExistence type="predicted"/>
<dbReference type="OrthoDB" id="4355495at2759"/>
<comment type="caution">
    <text evidence="2">The sequence shown here is derived from an EMBL/GenBank/DDBJ whole genome shotgun (WGS) entry which is preliminary data.</text>
</comment>
<evidence type="ECO:0000313" key="2">
    <source>
        <dbReference type="EMBL" id="KGO72424.1"/>
    </source>
</evidence>
<evidence type="ECO:0000256" key="1">
    <source>
        <dbReference type="SAM" id="MobiDB-lite"/>
    </source>
</evidence>
<feature type="compositionally biased region" description="Low complexity" evidence="1">
    <location>
        <begin position="26"/>
        <end position="40"/>
    </location>
</feature>
<dbReference type="PhylomeDB" id="A0A0A2KXA9"/>
<keyword evidence="3" id="KW-1185">Reference proteome</keyword>
<feature type="region of interest" description="Disordered" evidence="1">
    <location>
        <begin position="26"/>
        <end position="68"/>
    </location>
</feature>
<dbReference type="HOGENOM" id="CLU_2264632_0_0_1"/>
<sequence length="103" mass="11547">MGGIRKVSYSYQLQDFRSRLQRVLSLSSSESDKTSSPSASEAGDTTEDEVLQDGNNSSDDQENSNPVAKHRFNSDLVAKHQNIFSWVLFALPRIAAFKLRRNP</sequence>
<name>A0A0A2KXA9_PENIT</name>
<dbReference type="AlphaFoldDB" id="A0A0A2KXA9"/>
<gene>
    <name evidence="2" type="ORF">PITC_069470</name>
</gene>
<dbReference type="EMBL" id="JQGA01000883">
    <property type="protein sequence ID" value="KGO72424.1"/>
    <property type="molecule type" value="Genomic_DNA"/>
</dbReference>
<feature type="compositionally biased region" description="Polar residues" evidence="1">
    <location>
        <begin position="53"/>
        <end position="66"/>
    </location>
</feature>
<evidence type="ECO:0000313" key="3">
    <source>
        <dbReference type="Proteomes" id="UP000030104"/>
    </source>
</evidence>
<organism evidence="2 3">
    <name type="scientific">Penicillium italicum</name>
    <name type="common">Blue mold</name>
    <dbReference type="NCBI Taxonomy" id="40296"/>
    <lineage>
        <taxon>Eukaryota</taxon>
        <taxon>Fungi</taxon>
        <taxon>Dikarya</taxon>
        <taxon>Ascomycota</taxon>
        <taxon>Pezizomycotina</taxon>
        <taxon>Eurotiomycetes</taxon>
        <taxon>Eurotiomycetidae</taxon>
        <taxon>Eurotiales</taxon>
        <taxon>Aspergillaceae</taxon>
        <taxon>Penicillium</taxon>
    </lineage>
</organism>
<dbReference type="OMA" id="QNIFSWV"/>
<reference evidence="2 3" key="1">
    <citation type="journal article" date="2015" name="Mol. Plant Microbe Interact.">
        <title>Genome, transcriptome, and functional analyses of Penicillium expansum provide new insights into secondary metabolism and pathogenicity.</title>
        <authorList>
            <person name="Ballester A.R."/>
            <person name="Marcet-Houben M."/>
            <person name="Levin E."/>
            <person name="Sela N."/>
            <person name="Selma-Lazaro C."/>
            <person name="Carmona L."/>
            <person name="Wisniewski M."/>
            <person name="Droby S."/>
            <person name="Gonzalez-Candelas L."/>
            <person name="Gabaldon T."/>
        </authorList>
    </citation>
    <scope>NUCLEOTIDE SEQUENCE [LARGE SCALE GENOMIC DNA]</scope>
    <source>
        <strain evidence="2 3">PHI-1</strain>
    </source>
</reference>
<dbReference type="Proteomes" id="UP000030104">
    <property type="component" value="Unassembled WGS sequence"/>
</dbReference>
<accession>A0A0A2KXA9</accession>